<dbReference type="SUPFAM" id="SSF54423">
    <property type="entry name" value="DsbC/DsbG N-terminal domain-like"/>
    <property type="match status" value="1"/>
</dbReference>
<comment type="subcellular location">
    <subcellularLocation>
        <location evidence="1 7">Periplasm</location>
    </subcellularLocation>
</comment>
<dbReference type="GO" id="GO:0042597">
    <property type="term" value="C:periplasmic space"/>
    <property type="evidence" value="ECO:0007669"/>
    <property type="project" value="UniProtKB-SubCell"/>
</dbReference>
<comment type="similarity">
    <text evidence="2 7">Belongs to the thioredoxin family. DsbC subfamily.</text>
</comment>
<keyword evidence="4 7" id="KW-0574">Periplasm</keyword>
<evidence type="ECO:0000259" key="9">
    <source>
        <dbReference type="Pfam" id="PF13098"/>
    </source>
</evidence>
<evidence type="ECO:0000256" key="7">
    <source>
        <dbReference type="RuleBase" id="RU364038"/>
    </source>
</evidence>
<name>A0A7D4T235_9GAMM</name>
<comment type="function">
    <text evidence="7">Required for disulfide bond formation in some periplasmic proteins. Acts by transferring its disulfide bond to other proteins and is reduced in the process.</text>
</comment>
<evidence type="ECO:0000313" key="11">
    <source>
        <dbReference type="Proteomes" id="UP000504724"/>
    </source>
</evidence>
<keyword evidence="11" id="KW-1185">Reference proteome</keyword>
<dbReference type="Proteomes" id="UP000504724">
    <property type="component" value="Chromosome"/>
</dbReference>
<feature type="domain" description="Disulphide bond isomerase DsbC/G N-terminal" evidence="8">
    <location>
        <begin position="17"/>
        <end position="80"/>
    </location>
</feature>
<dbReference type="Gene3D" id="3.40.30.10">
    <property type="entry name" value="Glutaredoxin"/>
    <property type="match status" value="1"/>
</dbReference>
<keyword evidence="5" id="KW-1015">Disulfide bond</keyword>
<keyword evidence="3 7" id="KW-0732">Signal</keyword>
<dbReference type="InterPro" id="IPR009094">
    <property type="entry name" value="DiS-bond_isomerase_DsbC/G_N_sf"/>
</dbReference>
<evidence type="ECO:0000256" key="4">
    <source>
        <dbReference type="ARBA" id="ARBA00022764"/>
    </source>
</evidence>
<evidence type="ECO:0000256" key="5">
    <source>
        <dbReference type="ARBA" id="ARBA00023157"/>
    </source>
</evidence>
<feature type="domain" description="Thioredoxin-like fold" evidence="9">
    <location>
        <begin position="108"/>
        <end position="230"/>
    </location>
</feature>
<dbReference type="AlphaFoldDB" id="A0A7D4T235"/>
<evidence type="ECO:0000313" key="10">
    <source>
        <dbReference type="EMBL" id="QKI90342.1"/>
    </source>
</evidence>
<dbReference type="InterPro" id="IPR018950">
    <property type="entry name" value="DiS-bond_isomerase_DsbC/G_N"/>
</dbReference>
<dbReference type="InterPro" id="IPR051470">
    <property type="entry name" value="Thiol:disulfide_interchange"/>
</dbReference>
<organism evidence="10 11">
    <name type="scientific">Thiomicrorhabdus xiamenensis</name>
    <dbReference type="NCBI Taxonomy" id="2739063"/>
    <lineage>
        <taxon>Bacteria</taxon>
        <taxon>Pseudomonadati</taxon>
        <taxon>Pseudomonadota</taxon>
        <taxon>Gammaproteobacteria</taxon>
        <taxon>Thiotrichales</taxon>
        <taxon>Piscirickettsiaceae</taxon>
        <taxon>Thiomicrorhabdus</taxon>
    </lineage>
</organism>
<dbReference type="PANTHER" id="PTHR35272">
    <property type="entry name" value="THIOL:DISULFIDE INTERCHANGE PROTEIN DSBC-RELATED"/>
    <property type="match status" value="1"/>
</dbReference>
<evidence type="ECO:0000256" key="1">
    <source>
        <dbReference type="ARBA" id="ARBA00004418"/>
    </source>
</evidence>
<dbReference type="InterPro" id="IPR033954">
    <property type="entry name" value="DiS-bond_Isoase_DsbC/G"/>
</dbReference>
<dbReference type="CDD" id="cd03020">
    <property type="entry name" value="DsbA_DsbC_DsbG"/>
    <property type="match status" value="1"/>
</dbReference>
<protein>
    <recommendedName>
        <fullName evidence="7">Thiol:disulfide interchange protein</fullName>
    </recommendedName>
</protein>
<reference evidence="10 11" key="1">
    <citation type="submission" date="2020-05" db="EMBL/GenBank/DDBJ databases">
        <title>Thiomicrorhabdus sediminis sp.nov. and Thiomicrorhabdus xiamenensis sp.nov., novel sulfur-oxidizing bacteria isolated from coastal sediment.</title>
        <authorList>
            <person name="Liu X."/>
        </authorList>
    </citation>
    <scope>NUCLEOTIDE SEQUENCE [LARGE SCALE GENOMIC DNA]</scope>
    <source>
        <strain evidence="10 11">G2</strain>
    </source>
</reference>
<dbReference type="Pfam" id="PF10411">
    <property type="entry name" value="DsbC_N"/>
    <property type="match status" value="1"/>
</dbReference>
<proteinExistence type="inferred from homology"/>
<keyword evidence="6 7" id="KW-0676">Redox-active center</keyword>
<dbReference type="Gene3D" id="3.10.450.70">
    <property type="entry name" value="Disulphide bond isomerase, DsbC/G, N-terminal"/>
    <property type="match status" value="1"/>
</dbReference>
<dbReference type="InterPro" id="IPR036249">
    <property type="entry name" value="Thioredoxin-like_sf"/>
</dbReference>
<evidence type="ECO:0000256" key="2">
    <source>
        <dbReference type="ARBA" id="ARBA00009813"/>
    </source>
</evidence>
<dbReference type="KEGG" id="txa:HQN79_09115"/>
<dbReference type="InterPro" id="IPR012336">
    <property type="entry name" value="Thioredoxin-like_fold"/>
</dbReference>
<dbReference type="SUPFAM" id="SSF52833">
    <property type="entry name" value="Thioredoxin-like"/>
    <property type="match status" value="1"/>
</dbReference>
<evidence type="ECO:0000259" key="8">
    <source>
        <dbReference type="Pfam" id="PF10411"/>
    </source>
</evidence>
<sequence>MVSAYAQPPAAQPTQTHDFSAIQKQLQTMIPGLDHFDIQPTGVKGLYQVILGVDVVYMSEDGQFLVQGDLIDLKNKVNLTRQVSMQQRTEALAEIPEASMWIYPGDEKAQRKSTITVFTDIHCPYCRKLHLEVPELNKAGVTVRYLAYPRAGVASQSYTDAVSAWCADTPLEALDQVMKGQKVAEKQCDNPIKQHMQLAQFFQVNGTPNILLDDGRLIPGYVPAKELLKEIYDK</sequence>
<dbReference type="EMBL" id="CP054020">
    <property type="protein sequence ID" value="QKI90342.1"/>
    <property type="molecule type" value="Genomic_DNA"/>
</dbReference>
<gene>
    <name evidence="10" type="ORF">HQN79_09115</name>
</gene>
<evidence type="ECO:0000256" key="3">
    <source>
        <dbReference type="ARBA" id="ARBA00022729"/>
    </source>
</evidence>
<dbReference type="Pfam" id="PF13098">
    <property type="entry name" value="Thioredoxin_2"/>
    <property type="match status" value="1"/>
</dbReference>
<accession>A0A7D4T235</accession>
<evidence type="ECO:0000256" key="6">
    <source>
        <dbReference type="ARBA" id="ARBA00023284"/>
    </source>
</evidence>
<dbReference type="PANTHER" id="PTHR35272:SF3">
    <property type="entry name" value="THIOL:DISULFIDE INTERCHANGE PROTEIN DSBC"/>
    <property type="match status" value="1"/>
</dbReference>